<accession>A0A9W8JHQ6</accession>
<evidence type="ECO:0000313" key="2">
    <source>
        <dbReference type="Proteomes" id="UP001140091"/>
    </source>
</evidence>
<gene>
    <name evidence="1" type="ORF">H1R20_g2403</name>
</gene>
<dbReference type="EMBL" id="JANBPK010000712">
    <property type="protein sequence ID" value="KAJ2934692.1"/>
    <property type="molecule type" value="Genomic_DNA"/>
</dbReference>
<comment type="caution">
    <text evidence="1">The sequence shown here is derived from an EMBL/GenBank/DDBJ whole genome shotgun (WGS) entry which is preliminary data.</text>
</comment>
<feature type="non-terminal residue" evidence="1">
    <location>
        <position position="1"/>
    </location>
</feature>
<proteinExistence type="predicted"/>
<dbReference type="Proteomes" id="UP001140091">
    <property type="component" value="Unassembled WGS sequence"/>
</dbReference>
<name>A0A9W8JHQ6_9AGAR</name>
<organism evidence="1 2">
    <name type="scientific">Candolleomyces eurysporus</name>
    <dbReference type="NCBI Taxonomy" id="2828524"/>
    <lineage>
        <taxon>Eukaryota</taxon>
        <taxon>Fungi</taxon>
        <taxon>Dikarya</taxon>
        <taxon>Basidiomycota</taxon>
        <taxon>Agaricomycotina</taxon>
        <taxon>Agaricomycetes</taxon>
        <taxon>Agaricomycetidae</taxon>
        <taxon>Agaricales</taxon>
        <taxon>Agaricineae</taxon>
        <taxon>Psathyrellaceae</taxon>
        <taxon>Candolleomyces</taxon>
    </lineage>
</organism>
<sequence>MPPTSLIPHPSSHIPHPTSLIYTVQLPFRLAMSDRPVLIDQDPPLYLNNTLQRLYGDYAPIVQLFEDFNRINFQWECQIHTNGSLPAPRTLISQ</sequence>
<evidence type="ECO:0000313" key="1">
    <source>
        <dbReference type="EMBL" id="KAJ2934692.1"/>
    </source>
</evidence>
<reference evidence="1" key="1">
    <citation type="submission" date="2022-06" db="EMBL/GenBank/DDBJ databases">
        <title>Genome Sequence of Candolleomyces eurysporus.</title>
        <authorList>
            <person name="Buettner E."/>
        </authorList>
    </citation>
    <scope>NUCLEOTIDE SEQUENCE</scope>
    <source>
        <strain evidence="1">VTCC 930004</strain>
    </source>
</reference>
<keyword evidence="2" id="KW-1185">Reference proteome</keyword>
<protein>
    <submittedName>
        <fullName evidence="1">Uncharacterized protein</fullName>
    </submittedName>
</protein>
<dbReference type="AlphaFoldDB" id="A0A9W8JHQ6"/>